<evidence type="ECO:0000256" key="4">
    <source>
        <dbReference type="ARBA" id="ARBA00023284"/>
    </source>
</evidence>
<evidence type="ECO:0000256" key="3">
    <source>
        <dbReference type="ARBA" id="ARBA00023157"/>
    </source>
</evidence>
<keyword evidence="4" id="KW-0676">Redox-active center</keyword>
<accession>A0ABW6BEP4</accession>
<dbReference type="InterPro" id="IPR036249">
    <property type="entry name" value="Thioredoxin-like_sf"/>
</dbReference>
<evidence type="ECO:0000313" key="7">
    <source>
        <dbReference type="Proteomes" id="UP001597525"/>
    </source>
</evidence>
<dbReference type="EMBL" id="JBHUPB010000003">
    <property type="protein sequence ID" value="MFD2966524.1"/>
    <property type="molecule type" value="Genomic_DNA"/>
</dbReference>
<reference evidence="7" key="1">
    <citation type="journal article" date="2019" name="Int. J. Syst. Evol. Microbiol.">
        <title>The Global Catalogue of Microorganisms (GCM) 10K type strain sequencing project: providing services to taxonomists for standard genome sequencing and annotation.</title>
        <authorList>
            <consortium name="The Broad Institute Genomics Platform"/>
            <consortium name="The Broad Institute Genome Sequencing Center for Infectious Disease"/>
            <person name="Wu L."/>
            <person name="Ma J."/>
        </authorList>
    </citation>
    <scope>NUCLEOTIDE SEQUENCE [LARGE SCALE GENOMIC DNA]</scope>
    <source>
        <strain evidence="7">KCTC 22814</strain>
    </source>
</reference>
<feature type="domain" description="Thioredoxin" evidence="5">
    <location>
        <begin position="250"/>
        <end position="388"/>
    </location>
</feature>
<organism evidence="6 7">
    <name type="scientific">Sphingobacterium bambusae</name>
    <dbReference type="NCBI Taxonomy" id="662858"/>
    <lineage>
        <taxon>Bacteria</taxon>
        <taxon>Pseudomonadati</taxon>
        <taxon>Bacteroidota</taxon>
        <taxon>Sphingobacteriia</taxon>
        <taxon>Sphingobacteriales</taxon>
        <taxon>Sphingobacteriaceae</taxon>
        <taxon>Sphingobacterium</taxon>
    </lineage>
</organism>
<name>A0ABW6BEP4_9SPHI</name>
<protein>
    <submittedName>
        <fullName evidence="6">TlpA family protein disulfide reductase</fullName>
    </submittedName>
</protein>
<dbReference type="Gene3D" id="3.40.30.10">
    <property type="entry name" value="Glutaredoxin"/>
    <property type="match status" value="1"/>
</dbReference>
<dbReference type="PANTHER" id="PTHR42852:SF6">
    <property type="entry name" value="THIOL:DISULFIDE INTERCHANGE PROTEIN DSBE"/>
    <property type="match status" value="1"/>
</dbReference>
<dbReference type="PANTHER" id="PTHR42852">
    <property type="entry name" value="THIOL:DISULFIDE INTERCHANGE PROTEIN DSBE"/>
    <property type="match status" value="1"/>
</dbReference>
<evidence type="ECO:0000256" key="1">
    <source>
        <dbReference type="ARBA" id="ARBA00004196"/>
    </source>
</evidence>
<keyword evidence="2" id="KW-0201">Cytochrome c-type biogenesis</keyword>
<dbReference type="Pfam" id="PF08534">
    <property type="entry name" value="Redoxin"/>
    <property type="match status" value="1"/>
</dbReference>
<dbReference type="InterPro" id="IPR013740">
    <property type="entry name" value="Redoxin"/>
</dbReference>
<evidence type="ECO:0000313" key="6">
    <source>
        <dbReference type="EMBL" id="MFD2966524.1"/>
    </source>
</evidence>
<dbReference type="SUPFAM" id="SSF52833">
    <property type="entry name" value="Thioredoxin-like"/>
    <property type="match status" value="1"/>
</dbReference>
<dbReference type="PROSITE" id="PS00194">
    <property type="entry name" value="THIOREDOXIN_1"/>
    <property type="match status" value="1"/>
</dbReference>
<comment type="caution">
    <text evidence="6">The sequence shown here is derived from an EMBL/GenBank/DDBJ whole genome shotgun (WGS) entry which is preliminary data.</text>
</comment>
<keyword evidence="7" id="KW-1185">Reference proteome</keyword>
<dbReference type="CDD" id="cd02966">
    <property type="entry name" value="TlpA_like_family"/>
    <property type="match status" value="1"/>
</dbReference>
<dbReference type="PROSITE" id="PS51352">
    <property type="entry name" value="THIOREDOXIN_2"/>
    <property type="match status" value="1"/>
</dbReference>
<keyword evidence="3" id="KW-1015">Disulfide bond</keyword>
<evidence type="ECO:0000259" key="5">
    <source>
        <dbReference type="PROSITE" id="PS51352"/>
    </source>
</evidence>
<gene>
    <name evidence="6" type="ORF">ACFS7Y_03955</name>
</gene>
<dbReference type="InterPro" id="IPR050553">
    <property type="entry name" value="Thioredoxin_ResA/DsbE_sf"/>
</dbReference>
<sequence length="388" mass="44666">MSNRSMYTPVTLLILMLLTCATALKAQEQIRLKIHLAGIDKDKLSIHFDDGLLNDLIEVKPEDTTVILERRTYSPYPRIFFFYETKSHTYLINQKNSTTTIYFDEKRGGSPFYADQPEHLTAVYDTVSCKIFRKLREDQKTEMLQRAELWNKYGAKIQTNDSAKFALQQLTKAMNAKSMALFALYPDDFSSFLYFFEQVVSPTLFIEEDAAHFTDLLDYYNRTFPEAYRTTVEGKKIAQDLAQKITPAIIKLHEPMPNLELKDIYGQSIPLKNQAEPFVLLDFWASWCGPCLAQIPDLQLLRADFSAEKLKIVGVSIDRDSTSFLRHVDEYQMNWTHSFDYGGIKSSSLGINSIPRVILLDRNGKILYYSTGGKLDRKKIYAILAKDE</sequence>
<dbReference type="RefSeq" id="WP_320184308.1">
    <property type="nucleotide sequence ID" value="NZ_CP138332.1"/>
</dbReference>
<dbReference type="InterPro" id="IPR017937">
    <property type="entry name" value="Thioredoxin_CS"/>
</dbReference>
<dbReference type="Proteomes" id="UP001597525">
    <property type="component" value="Unassembled WGS sequence"/>
</dbReference>
<dbReference type="InterPro" id="IPR013766">
    <property type="entry name" value="Thioredoxin_domain"/>
</dbReference>
<evidence type="ECO:0000256" key="2">
    <source>
        <dbReference type="ARBA" id="ARBA00022748"/>
    </source>
</evidence>
<comment type="subcellular location">
    <subcellularLocation>
        <location evidence="1">Cell envelope</location>
    </subcellularLocation>
</comment>
<proteinExistence type="predicted"/>